<dbReference type="Pfam" id="PF00044">
    <property type="entry name" value="Gp_dh_N"/>
    <property type="match status" value="1"/>
</dbReference>
<dbReference type="Pfam" id="PF02800">
    <property type="entry name" value="Gp_dh_C"/>
    <property type="match status" value="1"/>
</dbReference>
<dbReference type="InterPro" id="IPR020830">
    <property type="entry name" value="GlycerAld_3-P_DH_AS"/>
</dbReference>
<dbReference type="GO" id="GO:0004365">
    <property type="term" value="F:glyceraldehyde-3-phosphate dehydrogenase (NAD+) (phosphorylating) activity"/>
    <property type="evidence" value="ECO:0007669"/>
    <property type="project" value="UniProtKB-EC"/>
</dbReference>
<comment type="similarity">
    <text evidence="2">Belongs to the glyceraldehyde-3-phosphate dehydrogenase family.</text>
</comment>
<dbReference type="Proteomes" id="UP000606494">
    <property type="component" value="Unassembled WGS sequence"/>
</dbReference>
<reference evidence="4 5" key="1">
    <citation type="submission" date="2020-08" db="EMBL/GenBank/DDBJ databases">
        <title>Sphingobacterium sp. DN00404 isolated from aquaculture water.</title>
        <authorList>
            <person name="Zhang M."/>
        </authorList>
    </citation>
    <scope>NUCLEOTIDE SEQUENCE [LARGE SCALE GENOMIC DNA]</scope>
    <source>
        <strain evidence="4 5">KCTC 32294</strain>
    </source>
</reference>
<sequence>MVPTVAFEQEIKSYQQQQNAAARLIKIVSNLWINQGVELVLFRNQILHQRPGSLLHIHKHASNLIGTTTLCISNILEVAEAIQEMELPPSRIDIGTLTLDFSRQQNGGDPLYLFVRKRLASVIRHEAFQAKDVILYGFGRIGRLLARELINTTGDGKQLRLRAIVVREEIDGASLTKRANLLKRDSIHGNFDGTVDIDNEKKALVINGITVYMLSAGAPEDIDYSVYAIQNALVIDNTGAYREQQELARHLKAKGVAQVLLTAPGKGVPNIVYGLNENSISPSETTLCSAASCTTNAITPVLAVIDKELGIASGHIETVHAYTNDQNLVDNIHKKYRRGRAAALNMVITETGAGVAVSKVLPSLAGKITSNAVRVPIPNGSLAILQLEVEQPCTVNGIHDILLNAALKGSLVEQIKYENNPDLVSVDVIGTTAAAVVDAPATIVSSNGKNIVIYVWYDNEYGYVNQVMRLARHQAGVRQYSYY</sequence>
<dbReference type="InterPro" id="IPR020831">
    <property type="entry name" value="GlycerAld/Erythrose_P_DH"/>
</dbReference>
<dbReference type="SUPFAM" id="SSF51735">
    <property type="entry name" value="NAD(P)-binding Rossmann-fold domains"/>
    <property type="match status" value="1"/>
</dbReference>
<protein>
    <submittedName>
        <fullName evidence="4">Glyceraldehyde-3-phosphate dehydrogenase</fullName>
        <ecNumber evidence="4">1.2.1.12</ecNumber>
    </submittedName>
</protein>
<dbReference type="EMBL" id="JACNYK010000001">
    <property type="protein sequence ID" value="MBD1424495.1"/>
    <property type="molecule type" value="Genomic_DNA"/>
</dbReference>
<dbReference type="NCBIfam" id="NF006139">
    <property type="entry name" value="PRK08289.1"/>
    <property type="match status" value="1"/>
</dbReference>
<dbReference type="SUPFAM" id="SSF55347">
    <property type="entry name" value="Glyceraldehyde-3-phosphate dehydrogenase-like, C-terminal domain"/>
    <property type="match status" value="1"/>
</dbReference>
<evidence type="ECO:0000259" key="3">
    <source>
        <dbReference type="SMART" id="SM00846"/>
    </source>
</evidence>
<dbReference type="PANTHER" id="PTHR43454:SF1">
    <property type="entry name" value="GLYCERALDEHYDE 3-PHOSPHATE DEHYDROGENASE NAD(P) BINDING DOMAIN-CONTAINING PROTEIN"/>
    <property type="match status" value="1"/>
</dbReference>
<dbReference type="InterPro" id="IPR020829">
    <property type="entry name" value="GlycerAld_3-P_DH_cat"/>
</dbReference>
<dbReference type="PRINTS" id="PR00078">
    <property type="entry name" value="G3PDHDRGNASE"/>
</dbReference>
<accession>A0ABR7XZM0</accession>
<dbReference type="RefSeq" id="WP_190307634.1">
    <property type="nucleotide sequence ID" value="NZ_JACNYK010000001.1"/>
</dbReference>
<gene>
    <name evidence="4" type="ORF">H8B17_02790</name>
</gene>
<keyword evidence="5" id="KW-1185">Reference proteome</keyword>
<evidence type="ECO:0000313" key="5">
    <source>
        <dbReference type="Proteomes" id="UP000606494"/>
    </source>
</evidence>
<proteinExistence type="inferred from homology"/>
<dbReference type="InterPro" id="IPR020828">
    <property type="entry name" value="GlycerAld_3-P_DH_NAD(P)-bd"/>
</dbReference>
<dbReference type="EC" id="1.2.1.12" evidence="4"/>
<dbReference type="PANTHER" id="PTHR43454">
    <property type="entry name" value="GLYCERALDEHYDE-3-PHOSPHATE DEHYDROGENASE"/>
    <property type="match status" value="1"/>
</dbReference>
<keyword evidence="1 4" id="KW-0560">Oxidoreductase</keyword>
<organism evidence="4 5">
    <name type="scientific">Sphingobacterium arenae</name>
    <dbReference type="NCBI Taxonomy" id="1280598"/>
    <lineage>
        <taxon>Bacteria</taxon>
        <taxon>Pseudomonadati</taxon>
        <taxon>Bacteroidota</taxon>
        <taxon>Sphingobacteriia</taxon>
        <taxon>Sphingobacteriales</taxon>
        <taxon>Sphingobacteriaceae</taxon>
        <taxon>Sphingobacterium</taxon>
    </lineage>
</organism>
<comment type="caution">
    <text evidence="4">The sequence shown here is derived from an EMBL/GenBank/DDBJ whole genome shotgun (WGS) entry which is preliminary data.</text>
</comment>
<dbReference type="SMART" id="SM00846">
    <property type="entry name" value="Gp_dh_N"/>
    <property type="match status" value="1"/>
</dbReference>
<dbReference type="InterPro" id="IPR036291">
    <property type="entry name" value="NAD(P)-bd_dom_sf"/>
</dbReference>
<dbReference type="CDD" id="cd18126">
    <property type="entry name" value="GAPDH_I_C"/>
    <property type="match status" value="1"/>
</dbReference>
<dbReference type="Gene3D" id="3.40.50.720">
    <property type="entry name" value="NAD(P)-binding Rossmann-like Domain"/>
    <property type="match status" value="1"/>
</dbReference>
<dbReference type="PROSITE" id="PS00071">
    <property type="entry name" value="GAPDH"/>
    <property type="match status" value="1"/>
</dbReference>
<evidence type="ECO:0000256" key="1">
    <source>
        <dbReference type="ARBA" id="ARBA00023002"/>
    </source>
</evidence>
<feature type="domain" description="Glyceraldehyde 3-phosphate dehydrogenase NAD(P) binding" evidence="3">
    <location>
        <begin position="131"/>
        <end position="293"/>
    </location>
</feature>
<name>A0ABR7XZM0_9SPHI</name>
<dbReference type="Gene3D" id="3.30.360.10">
    <property type="entry name" value="Dihydrodipicolinate Reductase, domain 2"/>
    <property type="match status" value="1"/>
</dbReference>
<evidence type="ECO:0000313" key="4">
    <source>
        <dbReference type="EMBL" id="MBD1424495.1"/>
    </source>
</evidence>
<evidence type="ECO:0000256" key="2">
    <source>
        <dbReference type="RuleBase" id="RU000397"/>
    </source>
</evidence>